<feature type="compositionally biased region" description="Acidic residues" evidence="1">
    <location>
        <begin position="350"/>
        <end position="361"/>
    </location>
</feature>
<feature type="compositionally biased region" description="Basic and acidic residues" evidence="1">
    <location>
        <begin position="174"/>
        <end position="206"/>
    </location>
</feature>
<evidence type="ECO:0000313" key="3">
    <source>
        <dbReference type="EMBL" id="EPC06871.1"/>
    </source>
</evidence>
<evidence type="ECO:0000256" key="1">
    <source>
        <dbReference type="SAM" id="MobiDB-lite"/>
    </source>
</evidence>
<comment type="caution">
    <text evidence="3">The sequence shown here is derived from an EMBL/GenBank/DDBJ whole genome shotgun (WGS) entry which is preliminary data.</text>
</comment>
<sequence>MAMKNNRNYIAQMNKGMKQKLSMLLIACLLFTGYHGLTISGRAEQEEKEQTNEISVSGTQVKVQLLGEDIRRAAKEAIEKGDRVEGAALQGYSGDEELQKEYAEIFSSEKEVYEIPLDSISEGLSESLAEEEAGLQVFVERDAKDLERLVRKESKESLLLYDGNSQLSQLFPETKQEETKSAVEKKEESGAEEVHASDSNIEKTERNTELTGSELITFLYKNKADHRISFQLSVDGNTYPKVVVSPKTQLFKSFLDKLKKDEKKPKTETTVVASKEVKESTEAESTETEATASAEETEESESESAASSVSLVSTEGSSEETTVLESTVVETAEAESAEESAETKEHTTEVTEETEATEETAAESKAVETVKEKKENFTGFLQEVISHYEEFLGELETARFTQYSLNELGRKSQNVEIEGFATVEVFYDDKAFTDADGKVEEVVLEAKRLVKPEEEGEKEGEKLTEEQVEAMKEHSIYEGSDALDIRFVSKNDRTKEIEPKVPVSVRLTFDKKAVPEEATADTIAIHHIVEDKDSGKVKYVETVLRSEIEKKNEKEELKLSEGSKEKALSEKTASEEFKKTEAEKEETFSNEEEKNENKENITKEFTVDSFSAYIVRWTRSDWKVNEIRFHYVDRNFREIAPTIYTLRDDGRSNYLYYQHGKVNQSYAYKSFPNYDLQWVGYQNGPIYSALPELKDGEYVYYITSNGFKTAKGETHVADYNFDYTACVHDFYFIYRLNYCNAKTPNNREITPDLLNEKYITDKQDGTYELTLTGQVKPQTQKQKLDIAFVYDNTAVMATDFNFSGKANKLGTEDYATNPDDAKSSKVKSELKAFMKKLSSNPDYDVRYALVTMDGDKSFGNIDENAKAKYDQNYFNTQNYQNISHMKGGPEGDINLVGDYRGDKNGALQFLENSTDDAGKSHGFNVTDTPYNDTKHLYGFTDQPNQIVNQLDALNEKAITSNRVSGENYESAIRNIKVLLGQSGNYQVAAGGLVNQNSKARADAQKIVIFIAGGNPKLSYIVADGVYEDTHRFNDSDYYMIRRNYSQGWSFGNGYSIDFAALNRARGEIHSLTAADAFYSIGVGKKENWNYLNDFAMGQYYDEDGNHRTHENYNETKHPDRREKALVDNIRYKCFDASQESGLSSALQQIYEREAGNQVKNIVIRDVLTKNVQPVMKGGKPDVIGQLVKMEPNGNNQAVEVKEILKPGKMADLGLNGFKIEAKEVYAGETGISGLSYDGKRWLLTLKTDPEDFALPAGYDIRMVAKVEPTEEAKRLFESDSGYTDKGEDRTDLNDIYKTYLHREYHEDGKPDSMFNSSARKFGLFTNEYADITYKTKKPNGSEGSPQTKKYNKPIISKGSLIIEKTFSGLEGTKLIDSSSGKITDFGKKVLKQLKFIVQAEEFKGLNQYGQKNYEFASLLELNLKDDSWWTEPANFKDGVTLEVTGSDNFKHKVTLKIVQESGKAPQLKITVDNLIPSKRYQILEYCNKPDGAVEKIELSGSAYQLKDVSESANPIISQSGPKSLDSLEPCKPDNVFKITNCYEKKDNPKTITVKKVVTGMARPTASSTEKFQFHLVIKKHDGGTGQSLSDAEKDSIINELIAKNPNSSDFKIRKASINLASPKEINEYTISFELKDGESIQISLKPNYLFQVYEKKSEGYEKAKIVSDWKGSKRTIQAQTGQDDNHNEFTYMEALEEPYDGAIITFENPTKFTIPTGLTRDTTPYLLSIFGFVAMAGVYLTIKKKKRIEI</sequence>
<dbReference type="RefSeq" id="WP_009538188.1">
    <property type="nucleotide sequence ID" value="NZ_KE148312.1"/>
</dbReference>
<dbReference type="EMBL" id="AFZC02000002">
    <property type="protein sequence ID" value="EPC06871.1"/>
    <property type="molecule type" value="Genomic_DNA"/>
</dbReference>
<organism evidence="3 4">
    <name type="scientific">Oribacterium parvum ACB1</name>
    <dbReference type="NCBI Taxonomy" id="796943"/>
    <lineage>
        <taxon>Bacteria</taxon>
        <taxon>Bacillati</taxon>
        <taxon>Bacillota</taxon>
        <taxon>Clostridia</taxon>
        <taxon>Lachnospirales</taxon>
        <taxon>Lachnospiraceae</taxon>
        <taxon>Oribacterium</taxon>
    </lineage>
</organism>
<feature type="region of interest" description="Disordered" evidence="1">
    <location>
        <begin position="171"/>
        <end position="206"/>
    </location>
</feature>
<proteinExistence type="predicted"/>
<reference evidence="3" key="1">
    <citation type="submission" date="2013-03" db="EMBL/GenBank/DDBJ databases">
        <title>The Genome Sequence of Oribacterium sp. ACB1.</title>
        <authorList>
            <consortium name="The Broad Institute Genomics Platform"/>
            <consortium name="The Broad Institute Genome Sequencing Center for Infectious Disease"/>
            <person name="Earl A."/>
            <person name="Ward D."/>
            <person name="Feldgarden M."/>
            <person name="Gevers D."/>
            <person name="Sizova M."/>
            <person name="Hazen A."/>
            <person name="Epstein S."/>
            <person name="Walker B."/>
            <person name="Young S."/>
            <person name="Zeng Q."/>
            <person name="Gargeya S."/>
            <person name="Fitzgerald M."/>
            <person name="Haas B."/>
            <person name="Abouelleil A."/>
            <person name="Allen A.W."/>
            <person name="Alvarado L."/>
            <person name="Arachchi H.M."/>
            <person name="Berlin A.M."/>
            <person name="Chapman S.B."/>
            <person name="Gainer-Dewar J."/>
            <person name="Goldberg J."/>
            <person name="Griggs A."/>
            <person name="Gujja S."/>
            <person name="Hansen M."/>
            <person name="Howarth C."/>
            <person name="Imamovic A."/>
            <person name="Ireland A."/>
            <person name="Larimer J."/>
            <person name="McCowan C."/>
            <person name="Murphy C."/>
            <person name="Pearson M."/>
            <person name="Poon T.W."/>
            <person name="Priest M."/>
            <person name="Roberts A."/>
            <person name="Saif S."/>
            <person name="Shea T."/>
            <person name="Sisk P."/>
            <person name="Sykes S."/>
            <person name="Wortman J."/>
            <person name="Nusbaum C."/>
            <person name="Birren B."/>
        </authorList>
    </citation>
    <scope>NUCLEOTIDE SEQUENCE [LARGE SCALE GENOMIC DNA]</scope>
    <source>
        <strain evidence="3">ACB1</strain>
    </source>
</reference>
<keyword evidence="2" id="KW-1133">Transmembrane helix</keyword>
<keyword evidence="2" id="KW-0472">Membrane</keyword>
<evidence type="ECO:0000313" key="4">
    <source>
        <dbReference type="Proteomes" id="UP000018461"/>
    </source>
</evidence>
<dbReference type="HOGENOM" id="CLU_235086_0_0_9"/>
<dbReference type="STRING" id="796943.HMPREF9625_02191"/>
<name>S2KYS5_9FIRM</name>
<keyword evidence="2" id="KW-0812">Transmembrane</keyword>
<dbReference type="Proteomes" id="UP000018461">
    <property type="component" value="Unassembled WGS sequence"/>
</dbReference>
<accession>S2KYS5</accession>
<keyword evidence="4" id="KW-1185">Reference proteome</keyword>
<feature type="compositionally biased region" description="Low complexity" evidence="1">
    <location>
        <begin position="303"/>
        <end position="331"/>
    </location>
</feature>
<feature type="transmembrane region" description="Helical" evidence="2">
    <location>
        <begin position="1725"/>
        <end position="1742"/>
    </location>
</feature>
<protein>
    <recommendedName>
        <fullName evidence="5">VWFA domain-containing protein</fullName>
    </recommendedName>
</protein>
<feature type="region of interest" description="Disordered" evidence="1">
    <location>
        <begin position="554"/>
        <end position="597"/>
    </location>
</feature>
<gene>
    <name evidence="3" type="ORF">HMPREF9625_02191</name>
</gene>
<evidence type="ECO:0000256" key="2">
    <source>
        <dbReference type="SAM" id="Phobius"/>
    </source>
</evidence>
<feature type="region of interest" description="Disordered" evidence="1">
    <location>
        <begin position="262"/>
        <end position="368"/>
    </location>
</feature>
<evidence type="ECO:0008006" key="5">
    <source>
        <dbReference type="Google" id="ProtNLM"/>
    </source>
</evidence>